<dbReference type="AlphaFoldDB" id="A0A1M6UY06"/>
<evidence type="ECO:0000313" key="6">
    <source>
        <dbReference type="EMBL" id="SHK73936.1"/>
    </source>
</evidence>
<dbReference type="GO" id="GO:0016787">
    <property type="term" value="F:hydrolase activity"/>
    <property type="evidence" value="ECO:0007669"/>
    <property type="project" value="UniProtKB-KW"/>
</dbReference>
<dbReference type="Gene3D" id="2.40.50.90">
    <property type="match status" value="1"/>
</dbReference>
<keyword evidence="3" id="KW-0378">Hydrolase</keyword>
<dbReference type="CDD" id="cd00175">
    <property type="entry name" value="SNc"/>
    <property type="match status" value="1"/>
</dbReference>
<dbReference type="Proteomes" id="UP000183994">
    <property type="component" value="Unassembled WGS sequence"/>
</dbReference>
<dbReference type="GO" id="GO:0003677">
    <property type="term" value="F:DNA binding"/>
    <property type="evidence" value="ECO:0007669"/>
    <property type="project" value="InterPro"/>
</dbReference>
<dbReference type="OrthoDB" id="9805504at2"/>
<keyword evidence="2 6" id="KW-0255">Endonuclease</keyword>
<dbReference type="InterPro" id="IPR016071">
    <property type="entry name" value="Staphylococal_nuclease_OB-fold"/>
</dbReference>
<dbReference type="Pfam" id="PF02805">
    <property type="entry name" value="Ada_Zn_binding"/>
    <property type="match status" value="1"/>
</dbReference>
<dbReference type="PANTHER" id="PTHR12302">
    <property type="entry name" value="EBNA2 BINDING PROTEIN P100"/>
    <property type="match status" value="1"/>
</dbReference>
<reference evidence="7" key="1">
    <citation type="submission" date="2016-11" db="EMBL/GenBank/DDBJ databases">
        <authorList>
            <person name="Varghese N."/>
            <person name="Submissions S."/>
        </authorList>
    </citation>
    <scope>NUCLEOTIDE SEQUENCE [LARGE SCALE GENOMIC DNA]</scope>
    <source>
        <strain evidence="7">DSM 16219</strain>
    </source>
</reference>
<evidence type="ECO:0000256" key="4">
    <source>
        <dbReference type="ARBA" id="ARBA00023159"/>
    </source>
</evidence>
<dbReference type="STRING" id="1121393.SAMN02745216_04002"/>
<dbReference type="Gene3D" id="3.40.10.10">
    <property type="entry name" value="DNA Methylphosphotriester Repair Domain"/>
    <property type="match status" value="1"/>
</dbReference>
<dbReference type="PROSITE" id="PS01123">
    <property type="entry name" value="TNASE_1"/>
    <property type="match status" value="1"/>
</dbReference>
<dbReference type="GO" id="GO:0006355">
    <property type="term" value="P:regulation of DNA-templated transcription"/>
    <property type="evidence" value="ECO:0007669"/>
    <property type="project" value="InterPro"/>
</dbReference>
<evidence type="ECO:0000256" key="1">
    <source>
        <dbReference type="ARBA" id="ARBA00022722"/>
    </source>
</evidence>
<evidence type="ECO:0000256" key="2">
    <source>
        <dbReference type="ARBA" id="ARBA00022759"/>
    </source>
</evidence>
<dbReference type="SMART" id="SM00318">
    <property type="entry name" value="SNc"/>
    <property type="match status" value="1"/>
</dbReference>
<dbReference type="PANTHER" id="PTHR12302:SF3">
    <property type="entry name" value="SERINE_THREONINE-PROTEIN KINASE 31"/>
    <property type="match status" value="1"/>
</dbReference>
<dbReference type="RefSeq" id="WP_073478032.1">
    <property type="nucleotide sequence ID" value="NZ_FQZU01000032.1"/>
</dbReference>
<gene>
    <name evidence="6" type="ORF">SAMN02745216_04002</name>
</gene>
<dbReference type="PROSITE" id="PS01284">
    <property type="entry name" value="TNASE_2"/>
    <property type="match status" value="1"/>
</dbReference>
<dbReference type="EMBL" id="FQZU01000032">
    <property type="protein sequence ID" value="SHK73936.1"/>
    <property type="molecule type" value="Genomic_DNA"/>
</dbReference>
<dbReference type="InterPro" id="IPR002071">
    <property type="entry name" value="Thermonucl_AS"/>
</dbReference>
<dbReference type="InterPro" id="IPR035451">
    <property type="entry name" value="Ada-like_dom_sf"/>
</dbReference>
<keyword evidence="4" id="KW-0010">Activator</keyword>
<name>A0A1M6UY06_9BACT</name>
<dbReference type="InterPro" id="IPR035437">
    <property type="entry name" value="SNase_OB-fold_sf"/>
</dbReference>
<dbReference type="PROSITE" id="PS50830">
    <property type="entry name" value="TNASE_3"/>
    <property type="match status" value="1"/>
</dbReference>
<evidence type="ECO:0000313" key="7">
    <source>
        <dbReference type="Proteomes" id="UP000183994"/>
    </source>
</evidence>
<sequence>MFQKRCSAVLVWAWVVFCLSASVAWGFEGKVVGVSDGDTIKVLDHGRMVKIRIYGVDAPEKKQAFGAKAREFTQSLVAGKIVRVEPLDTDRYGRIVGMVYTLDGQCLNEEIVKAGFAWVYNQYCKQDFCPDWRSFQASAKAGRMGLWADPQPMAPWDYRRGGKKLVASKTAPAGTYSGNVKSGVFHAPGCKYHDCRNCTISFPNRNAAIQAGYRPCGLCNP</sequence>
<dbReference type="GO" id="GO:0008270">
    <property type="term" value="F:zinc ion binding"/>
    <property type="evidence" value="ECO:0007669"/>
    <property type="project" value="InterPro"/>
</dbReference>
<keyword evidence="7" id="KW-1185">Reference proteome</keyword>
<dbReference type="GO" id="GO:0008168">
    <property type="term" value="F:methyltransferase activity"/>
    <property type="evidence" value="ECO:0007669"/>
    <property type="project" value="InterPro"/>
</dbReference>
<evidence type="ECO:0000259" key="5">
    <source>
        <dbReference type="PROSITE" id="PS50830"/>
    </source>
</evidence>
<accession>A0A1M6UY06</accession>
<dbReference type="SUPFAM" id="SSF57884">
    <property type="entry name" value="Ada DNA repair protein, N-terminal domain (N-Ada 10)"/>
    <property type="match status" value="1"/>
</dbReference>
<dbReference type="InterPro" id="IPR004026">
    <property type="entry name" value="Ada_DNA_repair_Zn-bd"/>
</dbReference>
<keyword evidence="1" id="KW-0540">Nuclease</keyword>
<dbReference type="GO" id="GO:0004519">
    <property type="term" value="F:endonuclease activity"/>
    <property type="evidence" value="ECO:0007669"/>
    <property type="project" value="UniProtKB-KW"/>
</dbReference>
<evidence type="ECO:0000256" key="3">
    <source>
        <dbReference type="ARBA" id="ARBA00022801"/>
    </source>
</evidence>
<organism evidence="6 7">
    <name type="scientific">Desulfatibacillum alkenivorans DSM 16219</name>
    <dbReference type="NCBI Taxonomy" id="1121393"/>
    <lineage>
        <taxon>Bacteria</taxon>
        <taxon>Pseudomonadati</taxon>
        <taxon>Thermodesulfobacteriota</taxon>
        <taxon>Desulfobacteria</taxon>
        <taxon>Desulfobacterales</taxon>
        <taxon>Desulfatibacillaceae</taxon>
        <taxon>Desulfatibacillum</taxon>
    </lineage>
</organism>
<dbReference type="GO" id="GO:0006281">
    <property type="term" value="P:DNA repair"/>
    <property type="evidence" value="ECO:0007669"/>
    <property type="project" value="InterPro"/>
</dbReference>
<proteinExistence type="predicted"/>
<protein>
    <submittedName>
        <fullName evidence="6">Endonuclease YncB, thermonuclease family</fullName>
    </submittedName>
</protein>
<dbReference type="Pfam" id="PF00565">
    <property type="entry name" value="SNase"/>
    <property type="match status" value="1"/>
</dbReference>
<dbReference type="SUPFAM" id="SSF50199">
    <property type="entry name" value="Staphylococcal nuclease"/>
    <property type="match status" value="1"/>
</dbReference>
<feature type="domain" description="TNase-like" evidence="5">
    <location>
        <begin position="25"/>
        <end position="149"/>
    </location>
</feature>